<organism evidence="1 2">
    <name type="scientific">Enterovibrio nigricans DSM 22720</name>
    <dbReference type="NCBI Taxonomy" id="1121868"/>
    <lineage>
        <taxon>Bacteria</taxon>
        <taxon>Pseudomonadati</taxon>
        <taxon>Pseudomonadota</taxon>
        <taxon>Gammaproteobacteria</taxon>
        <taxon>Vibrionales</taxon>
        <taxon>Vibrionaceae</taxon>
        <taxon>Enterovibrio</taxon>
    </lineage>
</organism>
<protein>
    <submittedName>
        <fullName evidence="1">Rod shape-determining protein MreB</fullName>
    </submittedName>
</protein>
<dbReference type="AlphaFoldDB" id="A0A1T4UQD2"/>
<name>A0A1T4UQD2_9GAMM</name>
<dbReference type="EMBL" id="FUXU01000024">
    <property type="protein sequence ID" value="SKA54873.1"/>
    <property type="molecule type" value="Genomic_DNA"/>
</dbReference>
<accession>A0A1T4UQD2</accession>
<gene>
    <name evidence="1" type="ORF">SAMN02745132_02233</name>
</gene>
<proteinExistence type="predicted"/>
<dbReference type="Proteomes" id="UP000190162">
    <property type="component" value="Unassembled WGS sequence"/>
</dbReference>
<sequence length="127" mass="14042">MLKSNHIYYRINKGKVQATHVESGKVVTKICAALAHPRTLMGDFFEIEKCLKEISTELLPKTLFSLAPIAVVQLLETSEGGYTNVEVRAFREAALGAGARRVFFPESTSMLSPSEITNLGFEELPKI</sequence>
<reference evidence="2" key="1">
    <citation type="submission" date="2017-02" db="EMBL/GenBank/DDBJ databases">
        <authorList>
            <person name="Varghese N."/>
            <person name="Submissions S."/>
        </authorList>
    </citation>
    <scope>NUCLEOTIDE SEQUENCE [LARGE SCALE GENOMIC DNA]</scope>
    <source>
        <strain evidence="2">DSM 22720</strain>
    </source>
</reference>
<dbReference type="RefSeq" id="WP_078752594.1">
    <property type="nucleotide sequence ID" value="NZ_FUXU01000024.1"/>
</dbReference>
<keyword evidence="2" id="KW-1185">Reference proteome</keyword>
<evidence type="ECO:0000313" key="1">
    <source>
        <dbReference type="EMBL" id="SKA54873.1"/>
    </source>
</evidence>
<dbReference type="OrthoDB" id="8612466at2"/>
<evidence type="ECO:0000313" key="2">
    <source>
        <dbReference type="Proteomes" id="UP000190162"/>
    </source>
</evidence>